<dbReference type="InterPro" id="IPR047785">
    <property type="entry name" value="tRNA_MNMC2"/>
</dbReference>
<feature type="region of interest" description="tRNA (mnm(5)s(2)U34)-methyltransferase" evidence="10">
    <location>
        <begin position="1"/>
        <end position="239"/>
    </location>
</feature>
<dbReference type="InterPro" id="IPR036188">
    <property type="entry name" value="FAD/NAD-bd_sf"/>
</dbReference>
<dbReference type="PANTHER" id="PTHR13847:SF283">
    <property type="entry name" value="TRNA 5-METHYLAMINOMETHYL-2-THIOURIDINE BIOSYNTHESIS BIFUNCTIONAL PROTEIN MNMC"/>
    <property type="match status" value="1"/>
</dbReference>
<dbReference type="EC" id="1.5.-.-" evidence="10"/>
<evidence type="ECO:0000256" key="8">
    <source>
        <dbReference type="ARBA" id="ARBA00023002"/>
    </source>
</evidence>
<dbReference type="Pfam" id="PF01266">
    <property type="entry name" value="DAO"/>
    <property type="match status" value="1"/>
</dbReference>
<comment type="subcellular location">
    <subcellularLocation>
        <location evidence="10">Cytoplasm</location>
    </subcellularLocation>
</comment>
<evidence type="ECO:0000256" key="3">
    <source>
        <dbReference type="ARBA" id="ARBA00022630"/>
    </source>
</evidence>
<gene>
    <name evidence="10 13" type="primary">mnmC</name>
    <name evidence="13" type="ORF">ACFO3I_13090</name>
</gene>
<dbReference type="SUPFAM" id="SSF51971">
    <property type="entry name" value="Nucleotide-binding domain"/>
    <property type="match status" value="1"/>
</dbReference>
<dbReference type="EC" id="2.1.1.61" evidence="10"/>
<organism evidence="13 14">
    <name type="scientific">Rheinheimera marina</name>
    <dbReference type="NCBI Taxonomy" id="1774958"/>
    <lineage>
        <taxon>Bacteria</taxon>
        <taxon>Pseudomonadati</taxon>
        <taxon>Pseudomonadota</taxon>
        <taxon>Gammaproteobacteria</taxon>
        <taxon>Chromatiales</taxon>
        <taxon>Chromatiaceae</taxon>
        <taxon>Rheinheimera</taxon>
    </lineage>
</organism>
<feature type="region of interest" description="FAD-dependent cmnm(5)s(2)U34 oxidoreductase" evidence="10">
    <location>
        <begin position="255"/>
        <end position="606"/>
    </location>
</feature>
<dbReference type="RefSeq" id="WP_377334520.1">
    <property type="nucleotide sequence ID" value="NZ_JBHSGB010000010.1"/>
</dbReference>
<evidence type="ECO:0000256" key="4">
    <source>
        <dbReference type="ARBA" id="ARBA00022679"/>
    </source>
</evidence>
<evidence type="ECO:0000313" key="13">
    <source>
        <dbReference type="EMBL" id="MFC4655945.1"/>
    </source>
</evidence>
<evidence type="ECO:0000256" key="5">
    <source>
        <dbReference type="ARBA" id="ARBA00022691"/>
    </source>
</evidence>
<dbReference type="InterPro" id="IPR023032">
    <property type="entry name" value="tRNA_MAMT_biosynth_bifunc_MnmC"/>
</dbReference>
<keyword evidence="1 10" id="KW-0963">Cytoplasm</keyword>
<evidence type="ECO:0000259" key="12">
    <source>
        <dbReference type="Pfam" id="PF05430"/>
    </source>
</evidence>
<dbReference type="Gene3D" id="3.40.50.150">
    <property type="entry name" value="Vaccinia Virus protein VP39"/>
    <property type="match status" value="1"/>
</dbReference>
<keyword evidence="8 10" id="KW-0560">Oxidoreductase</keyword>
<dbReference type="InterPro" id="IPR006076">
    <property type="entry name" value="FAD-dep_OxRdtase"/>
</dbReference>
<comment type="function">
    <text evidence="10">Catalyzes the last two steps in the biosynthesis of 5-methylaminomethyl-2-thiouridine (mnm(5)s(2)U) at the wobble position (U34) in tRNA. Catalyzes the FAD-dependent demodification of cmnm(5)s(2)U34 to nm(5)s(2)U34, followed by the transfer of a methyl group from S-adenosyl-L-methionine to nm(5)s(2)U34, to form mnm(5)s(2)U34.</text>
</comment>
<dbReference type="HAMAP" id="MF_01102">
    <property type="entry name" value="MnmC"/>
    <property type="match status" value="1"/>
</dbReference>
<dbReference type="NCBIfam" id="NF002481">
    <property type="entry name" value="PRK01747.1-2"/>
    <property type="match status" value="1"/>
</dbReference>
<dbReference type="NCBIfam" id="TIGR03197">
    <property type="entry name" value="MnmC_Cterm"/>
    <property type="match status" value="1"/>
</dbReference>
<keyword evidence="5 10" id="KW-0949">S-adenosyl-L-methionine</keyword>
<dbReference type="Gene3D" id="3.30.9.10">
    <property type="entry name" value="D-Amino Acid Oxidase, subunit A, domain 2"/>
    <property type="match status" value="1"/>
</dbReference>
<dbReference type="Gene3D" id="3.50.50.60">
    <property type="entry name" value="FAD/NAD(P)-binding domain"/>
    <property type="match status" value="2"/>
</dbReference>
<dbReference type="InterPro" id="IPR029063">
    <property type="entry name" value="SAM-dependent_MTases_sf"/>
</dbReference>
<evidence type="ECO:0000256" key="7">
    <source>
        <dbReference type="ARBA" id="ARBA00022827"/>
    </source>
</evidence>
<keyword evidence="9 10" id="KW-0511">Multifunctional enzyme</keyword>
<dbReference type="InterPro" id="IPR017610">
    <property type="entry name" value="tRNA_S-uridine_synth_MnmC_C"/>
</dbReference>
<evidence type="ECO:0000313" key="14">
    <source>
        <dbReference type="Proteomes" id="UP001595962"/>
    </source>
</evidence>
<sequence>MTQLQHAQLHYNETGTPVSDLFDDVYFSNDNGLLETDYVFLQQNQLPDRWFAHPKDFFHIFETGFGTGLNFLLTWQRFREARAEGCGCKRLYFSSFEKYPLQKADLQQALTAWPALAELSAELIAAYPAAFPGPQRLWLDNGTVVLDLWLGDVNELLPQIPLQNKADAWYLDGFAPSKNPDMWQDSLFHGMFRLSQPGTTVSTFTSAGLVKRGLAAAGFAVQKIKGYGRKREMLVARHPESQVADQAQSQSALIIGAGLAGLCSAVMLHQAGWRVTVLCADSGPGESASQNRQGALYPNLHADYSLMSALSTQSFQFATQWYRRLQAELGFAVGWCGLLQLACTDELALRQQKIASRPSSLYQAVSATEASNIAGLRLPFSALYFPQAGWLCPQQICQTLTGWLQNQGVRFEFNCQVRSVTAGHAVSNQGDFSADQLILATGAQLTELWPSATLPQRKVRGQVSHLESEKMHGLKTVICHKGYITPADQGLHSVGATFDRQSPTPDLKDEDNQYNINLVNQVLSAPDWFSDVRVHSAKAGMRATVPDHLPLLGNHEGIWVLGALAARGLTWAPLLANSLNALLSDEPVALSLQQLKALRPDRFQPK</sequence>
<evidence type="ECO:0000256" key="2">
    <source>
        <dbReference type="ARBA" id="ARBA00022603"/>
    </source>
</evidence>
<comment type="cofactor">
    <cofactor evidence="10">
        <name>FAD</name>
        <dbReference type="ChEBI" id="CHEBI:57692"/>
    </cofactor>
</comment>
<dbReference type="Pfam" id="PF05430">
    <property type="entry name" value="Methyltransf_30"/>
    <property type="match status" value="1"/>
</dbReference>
<proteinExistence type="inferred from homology"/>
<evidence type="ECO:0000256" key="6">
    <source>
        <dbReference type="ARBA" id="ARBA00022694"/>
    </source>
</evidence>
<feature type="domain" description="MnmC-like methyltransferase" evidence="12">
    <location>
        <begin position="116"/>
        <end position="238"/>
    </location>
</feature>
<comment type="catalytic activity">
    <reaction evidence="10">
        <text>5-aminomethyl-2-thiouridine(34) in tRNA + S-adenosyl-L-methionine = 5-methylaminomethyl-2-thiouridine(34) in tRNA + S-adenosyl-L-homocysteine + H(+)</text>
        <dbReference type="Rhea" id="RHEA:19569"/>
        <dbReference type="Rhea" id="RHEA-COMP:10195"/>
        <dbReference type="Rhea" id="RHEA-COMP:10197"/>
        <dbReference type="ChEBI" id="CHEBI:15378"/>
        <dbReference type="ChEBI" id="CHEBI:57856"/>
        <dbReference type="ChEBI" id="CHEBI:59789"/>
        <dbReference type="ChEBI" id="CHEBI:74454"/>
        <dbReference type="ChEBI" id="CHEBI:74455"/>
        <dbReference type="EC" id="2.1.1.61"/>
    </reaction>
</comment>
<dbReference type="PANTHER" id="PTHR13847">
    <property type="entry name" value="SARCOSINE DEHYDROGENASE-RELATED"/>
    <property type="match status" value="1"/>
</dbReference>
<keyword evidence="2 10" id="KW-0489">Methyltransferase</keyword>
<keyword evidence="4 10" id="KW-0808">Transferase</keyword>
<name>A0ABV9JP00_9GAMM</name>
<evidence type="ECO:0000256" key="10">
    <source>
        <dbReference type="HAMAP-Rule" id="MF_01102"/>
    </source>
</evidence>
<comment type="similarity">
    <text evidence="10">In the N-terminal section; belongs to the methyltransferase superfamily. tRNA (mnm(5)s(2)U34)-methyltransferase family.</text>
</comment>
<dbReference type="NCBIfam" id="NF033855">
    <property type="entry name" value="tRNA_MNMC2"/>
    <property type="match status" value="1"/>
</dbReference>
<reference evidence="14" key="1">
    <citation type="journal article" date="2019" name="Int. J. Syst. Evol. Microbiol.">
        <title>The Global Catalogue of Microorganisms (GCM) 10K type strain sequencing project: providing services to taxonomists for standard genome sequencing and annotation.</title>
        <authorList>
            <consortium name="The Broad Institute Genomics Platform"/>
            <consortium name="The Broad Institute Genome Sequencing Center for Infectious Disease"/>
            <person name="Wu L."/>
            <person name="Ma J."/>
        </authorList>
    </citation>
    <scope>NUCLEOTIDE SEQUENCE [LARGE SCALE GENOMIC DNA]</scope>
    <source>
        <strain evidence="14">DT28</strain>
    </source>
</reference>
<comment type="caution">
    <text evidence="13">The sequence shown here is derived from an EMBL/GenBank/DDBJ whole genome shotgun (WGS) entry which is preliminary data.</text>
</comment>
<feature type="domain" description="FAD dependent oxidoreductase" evidence="11">
    <location>
        <begin position="253"/>
        <end position="577"/>
    </location>
</feature>
<evidence type="ECO:0000256" key="9">
    <source>
        <dbReference type="ARBA" id="ARBA00023268"/>
    </source>
</evidence>
<dbReference type="Proteomes" id="UP001595962">
    <property type="component" value="Unassembled WGS sequence"/>
</dbReference>
<accession>A0ABV9JP00</accession>
<dbReference type="EMBL" id="JBHSGB010000010">
    <property type="protein sequence ID" value="MFC4655945.1"/>
    <property type="molecule type" value="Genomic_DNA"/>
</dbReference>
<evidence type="ECO:0000256" key="1">
    <source>
        <dbReference type="ARBA" id="ARBA00022490"/>
    </source>
</evidence>
<dbReference type="InterPro" id="IPR008471">
    <property type="entry name" value="MnmC-like_methylTransf"/>
</dbReference>
<evidence type="ECO:0000259" key="11">
    <source>
        <dbReference type="Pfam" id="PF01266"/>
    </source>
</evidence>
<keyword evidence="3 10" id="KW-0285">Flavoprotein</keyword>
<keyword evidence="14" id="KW-1185">Reference proteome</keyword>
<keyword evidence="6 10" id="KW-0819">tRNA processing</keyword>
<protein>
    <recommendedName>
        <fullName evidence="10">tRNA 5-methylaminomethyl-2-thiouridine biosynthesis bifunctional protein MnmC</fullName>
        <shortName evidence="10">tRNA mnm(5)s(2)U biosynthesis bifunctional protein</shortName>
    </recommendedName>
    <domain>
        <recommendedName>
            <fullName evidence="10">tRNA (mnm(5)s(2)U34)-methyltransferase</fullName>
            <ecNumber evidence="10">2.1.1.61</ecNumber>
        </recommendedName>
    </domain>
    <domain>
        <recommendedName>
            <fullName evidence="10">FAD-dependent cmnm(5)s(2)U34 oxidoreductase</fullName>
            <ecNumber evidence="10">1.5.-.-</ecNumber>
        </recommendedName>
    </domain>
</protein>
<comment type="similarity">
    <text evidence="10">In the C-terminal section; belongs to the DAO family.</text>
</comment>
<keyword evidence="7 10" id="KW-0274">FAD</keyword>